<feature type="compositionally biased region" description="Basic and acidic residues" evidence="1">
    <location>
        <begin position="1"/>
        <end position="16"/>
    </location>
</feature>
<accession>A0A9P5JVF6</accession>
<dbReference type="Proteomes" id="UP000759537">
    <property type="component" value="Unassembled WGS sequence"/>
</dbReference>
<dbReference type="InterPro" id="IPR045338">
    <property type="entry name" value="DUF6535"/>
</dbReference>
<organism evidence="4 5">
    <name type="scientific">Russula ochroleuca</name>
    <dbReference type="NCBI Taxonomy" id="152965"/>
    <lineage>
        <taxon>Eukaryota</taxon>
        <taxon>Fungi</taxon>
        <taxon>Dikarya</taxon>
        <taxon>Basidiomycota</taxon>
        <taxon>Agaricomycotina</taxon>
        <taxon>Agaricomycetes</taxon>
        <taxon>Russulales</taxon>
        <taxon>Russulaceae</taxon>
        <taxon>Russula</taxon>
    </lineage>
</organism>
<reference evidence="4" key="2">
    <citation type="journal article" date="2020" name="Nat. Commun.">
        <title>Large-scale genome sequencing of mycorrhizal fungi provides insights into the early evolution of symbiotic traits.</title>
        <authorList>
            <person name="Miyauchi S."/>
            <person name="Kiss E."/>
            <person name="Kuo A."/>
            <person name="Drula E."/>
            <person name="Kohler A."/>
            <person name="Sanchez-Garcia M."/>
            <person name="Morin E."/>
            <person name="Andreopoulos B."/>
            <person name="Barry K.W."/>
            <person name="Bonito G."/>
            <person name="Buee M."/>
            <person name="Carver A."/>
            <person name="Chen C."/>
            <person name="Cichocki N."/>
            <person name="Clum A."/>
            <person name="Culley D."/>
            <person name="Crous P.W."/>
            <person name="Fauchery L."/>
            <person name="Girlanda M."/>
            <person name="Hayes R.D."/>
            <person name="Keri Z."/>
            <person name="LaButti K."/>
            <person name="Lipzen A."/>
            <person name="Lombard V."/>
            <person name="Magnuson J."/>
            <person name="Maillard F."/>
            <person name="Murat C."/>
            <person name="Nolan M."/>
            <person name="Ohm R.A."/>
            <person name="Pangilinan J."/>
            <person name="Pereira M.F."/>
            <person name="Perotto S."/>
            <person name="Peter M."/>
            <person name="Pfister S."/>
            <person name="Riley R."/>
            <person name="Sitrit Y."/>
            <person name="Stielow J.B."/>
            <person name="Szollosi G."/>
            <person name="Zifcakova L."/>
            <person name="Stursova M."/>
            <person name="Spatafora J.W."/>
            <person name="Tedersoo L."/>
            <person name="Vaario L.M."/>
            <person name="Yamada A."/>
            <person name="Yan M."/>
            <person name="Wang P."/>
            <person name="Xu J."/>
            <person name="Bruns T."/>
            <person name="Baldrian P."/>
            <person name="Vilgalys R."/>
            <person name="Dunand C."/>
            <person name="Henrissat B."/>
            <person name="Grigoriev I.V."/>
            <person name="Hibbett D."/>
            <person name="Nagy L.G."/>
            <person name="Martin F.M."/>
        </authorList>
    </citation>
    <scope>NUCLEOTIDE SEQUENCE</scope>
    <source>
        <strain evidence="4">Prilba</strain>
    </source>
</reference>
<sequence length="470" mass="53403">MSQQQRVEHTDPERGPDGAPNTAPNQQDQGDSNLSDGSGALFSMYLDRAIEEDTNMVESWKGDADGMLVFTGLFSAAVAALLALSVPNLQQNPQDTSSFYLANIYQQLSTQPNGSQTPIPSSLSDPTQPFTPAALDVWVNGLWFMSLVISLTCALLATLLQQWARRYQRVAYPRYNPYKRARIRAFYKHGVEKLHIPWMVELLPALLHVSLFLFFAGLSVFLFGVDLTIFKVVTSWIALCVILYACLTFLPVIRKDSPYSAPLSSSVSFCLTGIRYLFFRLLRKFPNIDRSTFTLFPSRAHLYDFFSHSMSKTAEQFALKMPPDIDHHSLMWTFDSLDEDTDLEKFFEGLSRLCDSETGKKLDLQERFIKAHEEKLSGALTELMNRTLSSNLVTEPVKQHRIIICTKVVESTSLLGIWWILRRVLLGDWYHFLGCIEFAVFLQNRNITDKSHGFLRTLRGCSHRLVCVAR</sequence>
<feature type="transmembrane region" description="Helical" evidence="2">
    <location>
        <begin position="259"/>
        <end position="278"/>
    </location>
</feature>
<gene>
    <name evidence="4" type="ORF">DFH94DRAFT_398745</name>
</gene>
<keyword evidence="5" id="KW-1185">Reference proteome</keyword>
<feature type="region of interest" description="Disordered" evidence="1">
    <location>
        <begin position="1"/>
        <end position="38"/>
    </location>
</feature>
<feature type="transmembrane region" description="Helical" evidence="2">
    <location>
        <begin position="142"/>
        <end position="160"/>
    </location>
</feature>
<keyword evidence="2" id="KW-1133">Transmembrane helix</keyword>
<protein>
    <recommendedName>
        <fullName evidence="3">DUF6535 domain-containing protein</fullName>
    </recommendedName>
</protein>
<feature type="transmembrane region" description="Helical" evidence="2">
    <location>
        <begin position="202"/>
        <end position="223"/>
    </location>
</feature>
<evidence type="ECO:0000256" key="2">
    <source>
        <dbReference type="SAM" id="Phobius"/>
    </source>
</evidence>
<evidence type="ECO:0000256" key="1">
    <source>
        <dbReference type="SAM" id="MobiDB-lite"/>
    </source>
</evidence>
<feature type="transmembrane region" description="Helical" evidence="2">
    <location>
        <begin position="66"/>
        <end position="86"/>
    </location>
</feature>
<evidence type="ECO:0000313" key="4">
    <source>
        <dbReference type="EMBL" id="KAF8463960.1"/>
    </source>
</evidence>
<comment type="caution">
    <text evidence="4">The sequence shown here is derived from an EMBL/GenBank/DDBJ whole genome shotgun (WGS) entry which is preliminary data.</text>
</comment>
<evidence type="ECO:0000313" key="5">
    <source>
        <dbReference type="Proteomes" id="UP000759537"/>
    </source>
</evidence>
<reference evidence="4" key="1">
    <citation type="submission" date="2019-10" db="EMBL/GenBank/DDBJ databases">
        <authorList>
            <consortium name="DOE Joint Genome Institute"/>
            <person name="Kuo A."/>
            <person name="Miyauchi S."/>
            <person name="Kiss E."/>
            <person name="Drula E."/>
            <person name="Kohler A."/>
            <person name="Sanchez-Garcia M."/>
            <person name="Andreopoulos B."/>
            <person name="Barry K.W."/>
            <person name="Bonito G."/>
            <person name="Buee M."/>
            <person name="Carver A."/>
            <person name="Chen C."/>
            <person name="Cichocki N."/>
            <person name="Clum A."/>
            <person name="Culley D."/>
            <person name="Crous P.W."/>
            <person name="Fauchery L."/>
            <person name="Girlanda M."/>
            <person name="Hayes R."/>
            <person name="Keri Z."/>
            <person name="LaButti K."/>
            <person name="Lipzen A."/>
            <person name="Lombard V."/>
            <person name="Magnuson J."/>
            <person name="Maillard F."/>
            <person name="Morin E."/>
            <person name="Murat C."/>
            <person name="Nolan M."/>
            <person name="Ohm R."/>
            <person name="Pangilinan J."/>
            <person name="Pereira M."/>
            <person name="Perotto S."/>
            <person name="Peter M."/>
            <person name="Riley R."/>
            <person name="Sitrit Y."/>
            <person name="Stielow B."/>
            <person name="Szollosi G."/>
            <person name="Zifcakova L."/>
            <person name="Stursova M."/>
            <person name="Spatafora J.W."/>
            <person name="Tedersoo L."/>
            <person name="Vaario L.-M."/>
            <person name="Yamada A."/>
            <person name="Yan M."/>
            <person name="Wang P."/>
            <person name="Xu J."/>
            <person name="Bruns T."/>
            <person name="Baldrian P."/>
            <person name="Vilgalys R."/>
            <person name="Henrissat B."/>
            <person name="Grigoriev I.V."/>
            <person name="Hibbett D."/>
            <person name="Nagy L.G."/>
            <person name="Martin F.M."/>
        </authorList>
    </citation>
    <scope>NUCLEOTIDE SEQUENCE</scope>
    <source>
        <strain evidence="4">Prilba</strain>
    </source>
</reference>
<dbReference type="EMBL" id="WHVB01000059">
    <property type="protein sequence ID" value="KAF8463960.1"/>
    <property type="molecule type" value="Genomic_DNA"/>
</dbReference>
<proteinExistence type="predicted"/>
<keyword evidence="2" id="KW-0472">Membrane</keyword>
<feature type="domain" description="DUF6535" evidence="3">
    <location>
        <begin position="44"/>
        <end position="223"/>
    </location>
</feature>
<keyword evidence="2" id="KW-0812">Transmembrane</keyword>
<name>A0A9P5JVF6_9AGAM</name>
<dbReference type="OrthoDB" id="3219854at2759"/>
<evidence type="ECO:0000259" key="3">
    <source>
        <dbReference type="Pfam" id="PF20153"/>
    </source>
</evidence>
<feature type="compositionally biased region" description="Polar residues" evidence="1">
    <location>
        <begin position="22"/>
        <end position="36"/>
    </location>
</feature>
<dbReference type="Pfam" id="PF20153">
    <property type="entry name" value="DUF6535"/>
    <property type="match status" value="1"/>
</dbReference>
<feature type="transmembrane region" description="Helical" evidence="2">
    <location>
        <begin position="229"/>
        <end position="252"/>
    </location>
</feature>
<dbReference type="AlphaFoldDB" id="A0A9P5JVF6"/>